<reference evidence="4 5" key="1">
    <citation type="journal article" date="2015" name="Genome Biol.">
        <title>Comparative genomics of Steinernema reveals deeply conserved gene regulatory networks.</title>
        <authorList>
            <person name="Dillman A.R."/>
            <person name="Macchietto M."/>
            <person name="Porter C.F."/>
            <person name="Rogers A."/>
            <person name="Williams B."/>
            <person name="Antoshechkin I."/>
            <person name="Lee M.M."/>
            <person name="Goodwin Z."/>
            <person name="Lu X."/>
            <person name="Lewis E.E."/>
            <person name="Goodrich-Blair H."/>
            <person name="Stock S.P."/>
            <person name="Adams B.J."/>
            <person name="Sternberg P.W."/>
            <person name="Mortazavi A."/>
        </authorList>
    </citation>
    <scope>NUCLEOTIDE SEQUENCE [LARGE SCALE GENOMIC DNA]</scope>
    <source>
        <strain evidence="4 5">ALL</strain>
    </source>
</reference>
<dbReference type="Pfam" id="PF00337">
    <property type="entry name" value="Gal-bind_lectin"/>
    <property type="match status" value="1"/>
</dbReference>
<dbReference type="AlphaFoldDB" id="A0A4V6XWN1"/>
<evidence type="ECO:0000313" key="5">
    <source>
        <dbReference type="Proteomes" id="UP000298663"/>
    </source>
</evidence>
<dbReference type="Gene3D" id="2.60.120.200">
    <property type="match status" value="1"/>
</dbReference>
<dbReference type="InterPro" id="IPR013320">
    <property type="entry name" value="ConA-like_dom_sf"/>
</dbReference>
<dbReference type="SMART" id="SM00276">
    <property type="entry name" value="GLECT"/>
    <property type="match status" value="1"/>
</dbReference>
<dbReference type="PANTHER" id="PTHR11346">
    <property type="entry name" value="GALECTIN"/>
    <property type="match status" value="1"/>
</dbReference>
<feature type="domain" description="Galectin" evidence="3">
    <location>
        <begin position="11"/>
        <end position="138"/>
    </location>
</feature>
<gene>
    <name evidence="4" type="ORF">L596_010142</name>
</gene>
<comment type="caution">
    <text evidence="4">The sequence shown here is derived from an EMBL/GenBank/DDBJ whole genome shotgun (WGS) entry which is preliminary data.</text>
</comment>
<evidence type="ECO:0000259" key="3">
    <source>
        <dbReference type="PROSITE" id="PS51304"/>
    </source>
</evidence>
<dbReference type="CDD" id="cd00070">
    <property type="entry name" value="GLECT"/>
    <property type="match status" value="1"/>
</dbReference>
<keyword evidence="1 2" id="KW-0430">Lectin</keyword>
<dbReference type="SUPFAM" id="SSF49899">
    <property type="entry name" value="Concanavalin A-like lectins/glucanases"/>
    <property type="match status" value="1"/>
</dbReference>
<evidence type="ECO:0000313" key="4">
    <source>
        <dbReference type="EMBL" id="TKR96065.1"/>
    </source>
</evidence>
<accession>A0A4V6XWN1</accession>
<keyword evidence="5" id="KW-1185">Reference proteome</keyword>
<dbReference type="GO" id="GO:0030246">
    <property type="term" value="F:carbohydrate binding"/>
    <property type="evidence" value="ECO:0007669"/>
    <property type="project" value="UniProtKB-UniRule"/>
</dbReference>
<evidence type="ECO:0000256" key="1">
    <source>
        <dbReference type="ARBA" id="ARBA00022734"/>
    </source>
</evidence>
<dbReference type="GO" id="GO:0016936">
    <property type="term" value="F:galactoside binding"/>
    <property type="evidence" value="ECO:0007669"/>
    <property type="project" value="TreeGrafter"/>
</dbReference>
<protein>
    <recommendedName>
        <fullName evidence="2">Galectin</fullName>
    </recommendedName>
</protein>
<dbReference type="PROSITE" id="PS51304">
    <property type="entry name" value="GALECTIN"/>
    <property type="match status" value="1"/>
</dbReference>
<dbReference type="SMART" id="SM00908">
    <property type="entry name" value="Gal-bind_lectin"/>
    <property type="match status" value="1"/>
</dbReference>
<dbReference type="OrthoDB" id="6251307at2759"/>
<organism evidence="4 5">
    <name type="scientific">Steinernema carpocapsae</name>
    <name type="common">Entomopathogenic nematode</name>
    <dbReference type="NCBI Taxonomy" id="34508"/>
    <lineage>
        <taxon>Eukaryota</taxon>
        <taxon>Metazoa</taxon>
        <taxon>Ecdysozoa</taxon>
        <taxon>Nematoda</taxon>
        <taxon>Chromadorea</taxon>
        <taxon>Rhabditida</taxon>
        <taxon>Tylenchina</taxon>
        <taxon>Panagrolaimomorpha</taxon>
        <taxon>Strongyloidoidea</taxon>
        <taxon>Steinernematidae</taxon>
        <taxon>Steinernema</taxon>
    </lineage>
</organism>
<dbReference type="InterPro" id="IPR001079">
    <property type="entry name" value="Galectin_CRD"/>
</dbReference>
<dbReference type="EMBL" id="AZBU02000002">
    <property type="protein sequence ID" value="TKR96065.1"/>
    <property type="molecule type" value="Genomic_DNA"/>
</dbReference>
<evidence type="ECO:0000256" key="2">
    <source>
        <dbReference type="RuleBase" id="RU102079"/>
    </source>
</evidence>
<dbReference type="FunFam" id="2.60.120.200:FF:000213">
    <property type="entry name" value="Galectin"/>
    <property type="match status" value="1"/>
</dbReference>
<sequence length="183" mass="21530">MHVIHHPSIPFTSPLYEHLEPGCKIDIHGRAPEDHDDFKVEFLSGPHIVLHVNFRFWHHEHQVVINSASHGNWGCEVRHHNPVERGEHFHLHIDVHEEHYHIQVNGHHIADFEHRFPYETVQAVGIAGCVHVDKVHFEDFPFHNESSWGHHYDYGHEGYEGYGSEGYEAPHFHEGHHHHHHFC</sequence>
<proteinExistence type="predicted"/>
<name>A0A4V6XWN1_STECR</name>
<reference evidence="4 5" key="2">
    <citation type="journal article" date="2019" name="G3 (Bethesda)">
        <title>Hybrid Assembly of the Genome of the Entomopathogenic Nematode Steinernema carpocapsae Identifies the X-Chromosome.</title>
        <authorList>
            <person name="Serra L."/>
            <person name="Macchietto M."/>
            <person name="Macias-Munoz A."/>
            <person name="McGill C.J."/>
            <person name="Rodriguez I.M."/>
            <person name="Rodriguez B."/>
            <person name="Murad R."/>
            <person name="Mortazavi A."/>
        </authorList>
    </citation>
    <scope>NUCLEOTIDE SEQUENCE [LARGE SCALE GENOMIC DNA]</scope>
    <source>
        <strain evidence="4 5">ALL</strain>
    </source>
</reference>
<dbReference type="InterPro" id="IPR044156">
    <property type="entry name" value="Galectin-like"/>
</dbReference>
<dbReference type="PANTHER" id="PTHR11346:SF174">
    <property type="entry name" value="GALAPTIN LEC-8-RELATED"/>
    <property type="match status" value="1"/>
</dbReference>
<dbReference type="STRING" id="34508.A0A4V6XWN1"/>
<dbReference type="Proteomes" id="UP000298663">
    <property type="component" value="Unassembled WGS sequence"/>
</dbReference>